<feature type="region of interest" description="Disordered" evidence="1">
    <location>
        <begin position="780"/>
        <end position="821"/>
    </location>
</feature>
<organism evidence="3 4">
    <name type="scientific">Vitis vinifera</name>
    <name type="common">Grape</name>
    <dbReference type="NCBI Taxonomy" id="29760"/>
    <lineage>
        <taxon>Eukaryota</taxon>
        <taxon>Viridiplantae</taxon>
        <taxon>Streptophyta</taxon>
        <taxon>Embryophyta</taxon>
        <taxon>Tracheophyta</taxon>
        <taxon>Spermatophyta</taxon>
        <taxon>Magnoliopsida</taxon>
        <taxon>eudicotyledons</taxon>
        <taxon>Gunneridae</taxon>
        <taxon>Pentapetalae</taxon>
        <taxon>rosids</taxon>
        <taxon>Vitales</taxon>
        <taxon>Vitaceae</taxon>
        <taxon>Viteae</taxon>
        <taxon>Vitis</taxon>
    </lineage>
</organism>
<feature type="compositionally biased region" description="Basic and acidic residues" evidence="1">
    <location>
        <begin position="380"/>
        <end position="391"/>
    </location>
</feature>
<dbReference type="PANTHER" id="PTHR33116">
    <property type="entry name" value="REVERSE TRANSCRIPTASE ZINC-BINDING DOMAIN-CONTAINING PROTEIN-RELATED-RELATED"/>
    <property type="match status" value="1"/>
</dbReference>
<dbReference type="InterPro" id="IPR043502">
    <property type="entry name" value="DNA/RNA_pol_sf"/>
</dbReference>
<dbReference type="InterPro" id="IPR000477">
    <property type="entry name" value="RT_dom"/>
</dbReference>
<evidence type="ECO:0000313" key="4">
    <source>
        <dbReference type="Proteomes" id="UP000288805"/>
    </source>
</evidence>
<dbReference type="InterPro" id="IPR036691">
    <property type="entry name" value="Endo/exonu/phosph_ase_sf"/>
</dbReference>
<dbReference type="Gene3D" id="3.30.2450.30">
    <property type="match status" value="1"/>
</dbReference>
<comment type="caution">
    <text evidence="3">The sequence shown here is derived from an EMBL/GenBank/DDBJ whole genome shotgun (WGS) entry which is preliminary data.</text>
</comment>
<evidence type="ECO:0000256" key="1">
    <source>
        <dbReference type="SAM" id="MobiDB-lite"/>
    </source>
</evidence>
<evidence type="ECO:0000313" key="3">
    <source>
        <dbReference type="EMBL" id="RVW39368.1"/>
    </source>
</evidence>
<proteinExistence type="predicted"/>
<dbReference type="SUPFAM" id="SSF56672">
    <property type="entry name" value="DNA/RNA polymerases"/>
    <property type="match status" value="1"/>
</dbReference>
<feature type="region of interest" description="Disordered" evidence="1">
    <location>
        <begin position="838"/>
        <end position="880"/>
    </location>
</feature>
<dbReference type="CDD" id="cd01650">
    <property type="entry name" value="RT_nLTR_like"/>
    <property type="match status" value="1"/>
</dbReference>
<dbReference type="Pfam" id="PF13966">
    <property type="entry name" value="zf-RVT"/>
    <property type="match status" value="1"/>
</dbReference>
<evidence type="ECO:0000259" key="2">
    <source>
        <dbReference type="PROSITE" id="PS50878"/>
    </source>
</evidence>
<name>A0A438DVQ8_VITVI</name>
<dbReference type="PANTHER" id="PTHR33116:SF78">
    <property type="entry name" value="OS12G0587133 PROTEIN"/>
    <property type="match status" value="1"/>
</dbReference>
<dbReference type="Gene3D" id="3.60.10.10">
    <property type="entry name" value="Endonuclease/exonuclease/phosphatase"/>
    <property type="match status" value="1"/>
</dbReference>
<gene>
    <name evidence="3" type="primary">LORF2_118</name>
    <name evidence="3" type="ORF">CK203_096121</name>
</gene>
<accession>A0A438DVQ8</accession>
<feature type="domain" description="Reverse transcriptase" evidence="2">
    <location>
        <begin position="1464"/>
        <end position="1844"/>
    </location>
</feature>
<dbReference type="Pfam" id="PF00078">
    <property type="entry name" value="RVT_1"/>
    <property type="match status" value="1"/>
</dbReference>
<dbReference type="Proteomes" id="UP000288805">
    <property type="component" value="Unassembled WGS sequence"/>
</dbReference>
<dbReference type="PROSITE" id="PS50878">
    <property type="entry name" value="RT_POL"/>
    <property type="match status" value="1"/>
</dbReference>
<dbReference type="SUPFAM" id="SSF56219">
    <property type="entry name" value="DNase I-like"/>
    <property type="match status" value="1"/>
</dbReference>
<dbReference type="InterPro" id="IPR026960">
    <property type="entry name" value="RVT-Znf"/>
</dbReference>
<feature type="compositionally biased region" description="Polar residues" evidence="1">
    <location>
        <begin position="852"/>
        <end position="873"/>
    </location>
</feature>
<dbReference type="EMBL" id="QGNW01001487">
    <property type="protein sequence ID" value="RVW39368.1"/>
    <property type="molecule type" value="Genomic_DNA"/>
</dbReference>
<sequence>MLEEGRNFMDKIRVNGDVLVGKDNIKEGVTNAFHNDVFQAYGDKAMGLDGFTLAFWQCYWEHVKSKAMGFFEEFYEARSFEKSSNATFLVLVPKKGGAKDLKDSCFSVLVNGTPLGFFRISRGLRQEDPLFPYLFISVMETLSRLLSRAKEYGFIKGFLIKGREDVRVEACPGLKINMEKSELIPVGDVPNLEELVKVLGYKVGALPTTYLGLPLGAPYKSTSDWEGVEEQEGGLVLKRSEREVWSRVWKAIKKGWEAIKDKTSLQIGLGNRVKFWKNKWCGDLSLRDSFANLYSIASSKEAWVVDVWDGGSWGPRFSKQFNDSKLEEVDAFFGRLHVQSLSLGKTRGEPEHWDKARKKDLTIKSPKKDKDQDLAFETKDDKCKQSSDRMRSSKSSISKSDRLRRKLKFQEKGRVELRIEEIGIFLSVTTLNSLGYWDPKGFGEELDWLSEHLKKVVELEASKGFGEEELDWLLEHLKKAVELEASGGFTRKIRSKSRTHLMEICFNSRGRFMKITEIVAKRKSLVLVVLEGVKGNGWETLRKAISRVQEVSDQAVRASKEKDKESQVSKGMYREGRSYADVVAEKGHRNGASMPVGRWARAVICESKGKILDWFDVGKVIARMMGTKGMVSVTPISEYKGCFFVDSARRAMWFQDQGSLTVRGRVVALRRWSPKENSVKWGRVTKVAKETLKLVDLSKVKMWVEMHPNVVLPALLEVEDGAWSFTVAVSVIGEAEEDVLLRPESNRSKDEVTSAEGCVYQRPKNAEGLRAIARDNEYHRWRPRHRSRARSSVSNSDTEVEKGKGKSCLGPTAGSVDGPTKPEAFFKGRFARAHFEEKNIGPSAGPVHETEAGSSNGGPATPSSSKLQRSGTSAKEVMPIAHSQESAKLKGNSVTARRKARSWPPSLKVTSIVPKRNLDGDGAPEANRGFIWGRSVFKKGALSPVSEKSRRFTGGTEGDEGISPCNWVKKVRPPSLALSEKDLPLVGAFNPNILSDSSVSSVIPSRCQAFSPIPLESSLVSQRSPFPKIAVVEPSRLVGVSRSEGVAFPLETSNRNSEDWPLFKDSLSSPEKLCVSGKAQSPNPEPPILPLEGFQVEGLTPGKMVKVQSILESLRIRIVRENGKGAEEENQNIKLEYERIRIQEEKEDSQKVFKYSKSRYCDASGNKEGNLGPEVCEQCLKRQESGVGCSSSLWGVRGIVILWDSSKFECTEKVLGSFSVTVKFNSGEEGSFWLTSVYGPINPLWRKDFWLELQDLYGLTFPRWCVGGDFNVIRRISEKLGETRLTFNMRCFDEFIRESGLLDPPLRNAAFTWSNMQADPICKRLDRFLFSSEWDTFFSQSFQEALPRWTSDHSPICLETNPLKWGPTPFRFENMWLLHPEFKEKFRVWWQECTGEGWEGHKFMRKLKFVKSKLKEWNIMTFGDLKERKKLILTDLSRIDLIEQEGNLNSDLVLERTLRRRELEDVLLKEEVQWRQKSRVKWIKEGDCNSKFFHRVATGRRSRKFIKSLISERGETLNNIEDISEEIVNFFGNLYSKPVGESWRVEGIDWVPISGESGVWLDRPFTEEEVRMAVFQLNKEKAPGPDGFTITVYQECWDVIKEDLMRVFLEFHTNGGVYAKFFMKTISGSQGAFVEGRHILDAVLIANEVVDEKRRSGEEGIVFKIDFEKAYDYVDWGFLDHVLQRKGFSQKWRSWIRGCLSSSSFAILVNGNAKGWVKASRGLRQGDPLSPFLFTLVADVLSRMLFRAEETGLTEGFSVGRDRTRVSLLQFADDTIFFSKASMEHLQNLKIILLVFGQVSGLKINLEKSTISGINTRQELLSSLASVFDCRVSEWPLSYLGLPLGGNPKTIGFWDPVVERISRRLDGWKKAYLSLGGRITLIQSCLSHIPSYFLSLFKIPASIASKIEKMQRNFLWSGAGEGKKDHLVRWEVVSRPKESGGLGFGKISLRNIALLGKWLWRFPRERSGLWHKVIGSIYGTHPNGWDANMVVRWSHRCPWKAIAQVFQEFSPFVRLVVGNGERIRFWEDLWWGNQSLCSQFADLYRVISVKNLTVSNVLGNSFPLAWNLNFRRNLTDSEIDLLQRLMSSLSSVRFSPSLADSRAWSLSSSGLFSVKSFFLALSKVSNPILFLPAKFLWSSKVPSKVKALAWIVAHGKVNTNDKLQLRRPYKSLCPQCWVGLGPPRSFEDMLVIAFKGLGNSLRGKTLWQVACLTLVWIVWQERNNRIFEDKGRSEETLWDLILFYSTLWASCSAAFRGVPLNVLQLNWSEEGPLILLVTRTHLMEICFNSRGRFMKITEIVTKRKPLVLVVPEGVKGIGREALRKAISSVQVLSDQAVKASKERIKKSGCGIVDHNTLVSLI</sequence>
<feature type="region of interest" description="Disordered" evidence="1">
    <location>
        <begin position="380"/>
        <end position="399"/>
    </location>
</feature>
<reference evidence="3 4" key="1">
    <citation type="journal article" date="2018" name="PLoS Genet.">
        <title>Population sequencing reveals clonal diversity and ancestral inbreeding in the grapevine cultivar Chardonnay.</title>
        <authorList>
            <person name="Roach M.J."/>
            <person name="Johnson D.L."/>
            <person name="Bohlmann J."/>
            <person name="van Vuuren H.J."/>
            <person name="Jones S.J."/>
            <person name="Pretorius I.S."/>
            <person name="Schmidt S.A."/>
            <person name="Borneman A.R."/>
        </authorList>
    </citation>
    <scope>NUCLEOTIDE SEQUENCE [LARGE SCALE GENOMIC DNA]</scope>
    <source>
        <strain evidence="4">cv. Chardonnay</strain>
        <tissue evidence="3">Leaf</tissue>
    </source>
</reference>
<protein>
    <submittedName>
        <fullName evidence="3">LINE-1 retrotransposable element ORF2 protein</fullName>
    </submittedName>
</protein>